<feature type="domain" description="Ketosynthase family 3 (KS3)" evidence="6">
    <location>
        <begin position="3"/>
        <end position="426"/>
    </location>
</feature>
<dbReference type="Pfam" id="PF00109">
    <property type="entry name" value="ketoacyl-synt"/>
    <property type="match status" value="1"/>
</dbReference>
<dbReference type="GO" id="GO:0005737">
    <property type="term" value="C:cytoplasm"/>
    <property type="evidence" value="ECO:0007669"/>
    <property type="project" value="TreeGrafter"/>
</dbReference>
<dbReference type="GO" id="GO:0006633">
    <property type="term" value="P:fatty acid biosynthetic process"/>
    <property type="evidence" value="ECO:0007669"/>
    <property type="project" value="UniProtKB-UniPathway"/>
</dbReference>
<dbReference type="InterPro" id="IPR014030">
    <property type="entry name" value="Ketoacyl_synth_N"/>
</dbReference>
<name>A0A4Y8WGU1_9VIBR</name>
<dbReference type="InterPro" id="IPR032821">
    <property type="entry name" value="PKS_assoc"/>
</dbReference>
<evidence type="ECO:0000256" key="4">
    <source>
        <dbReference type="ARBA" id="ARBA00022679"/>
    </source>
</evidence>
<dbReference type="AlphaFoldDB" id="A0A4Y8WGU1"/>
<keyword evidence="8" id="KW-1185">Reference proteome</keyword>
<dbReference type="PROSITE" id="PS52004">
    <property type="entry name" value="KS3_2"/>
    <property type="match status" value="1"/>
</dbReference>
<dbReference type="PROSITE" id="PS00606">
    <property type="entry name" value="KS3_1"/>
    <property type="match status" value="1"/>
</dbReference>
<dbReference type="OrthoDB" id="9778690at2"/>
<dbReference type="CDD" id="cd00833">
    <property type="entry name" value="PKS"/>
    <property type="match status" value="1"/>
</dbReference>
<reference evidence="7 8" key="1">
    <citation type="submission" date="2019-01" db="EMBL/GenBank/DDBJ databases">
        <title>Vibrio BEI176 sp. nov, a marine bacterium isolated from China: eastern marignal seas.</title>
        <authorList>
            <person name="Li B."/>
        </authorList>
    </citation>
    <scope>NUCLEOTIDE SEQUENCE [LARGE SCALE GENOMIC DNA]</scope>
    <source>
        <strain evidence="7 8">BEI176</strain>
    </source>
</reference>
<proteinExistence type="inferred from homology"/>
<dbReference type="InterPro" id="IPR018201">
    <property type="entry name" value="Ketoacyl_synth_AS"/>
</dbReference>
<dbReference type="GO" id="GO:0071770">
    <property type="term" value="P:DIM/DIP cell wall layer assembly"/>
    <property type="evidence" value="ECO:0007669"/>
    <property type="project" value="TreeGrafter"/>
</dbReference>
<keyword evidence="4 5" id="KW-0808">Transferase</keyword>
<dbReference type="EMBL" id="SATR01000010">
    <property type="protein sequence ID" value="TFH92024.1"/>
    <property type="molecule type" value="Genomic_DNA"/>
</dbReference>
<dbReference type="Pfam" id="PF16197">
    <property type="entry name" value="KAsynt_C_assoc"/>
    <property type="match status" value="1"/>
</dbReference>
<organism evidence="7 8">
    <name type="scientific">Vibrio ouci</name>
    <dbReference type="NCBI Taxonomy" id="2499078"/>
    <lineage>
        <taxon>Bacteria</taxon>
        <taxon>Pseudomonadati</taxon>
        <taxon>Pseudomonadota</taxon>
        <taxon>Gammaproteobacteria</taxon>
        <taxon>Vibrionales</taxon>
        <taxon>Vibrionaceae</taxon>
        <taxon>Vibrio</taxon>
    </lineage>
</organism>
<dbReference type="PANTHER" id="PTHR43775:SF37">
    <property type="entry name" value="SI:DKEY-61P9.11"/>
    <property type="match status" value="1"/>
</dbReference>
<evidence type="ECO:0000259" key="6">
    <source>
        <dbReference type="PROSITE" id="PS52004"/>
    </source>
</evidence>
<dbReference type="InterPro" id="IPR020841">
    <property type="entry name" value="PKS_Beta-ketoAc_synthase_dom"/>
</dbReference>
<dbReference type="PANTHER" id="PTHR43775">
    <property type="entry name" value="FATTY ACID SYNTHASE"/>
    <property type="match status" value="1"/>
</dbReference>
<dbReference type="Gene3D" id="3.40.47.10">
    <property type="match status" value="1"/>
</dbReference>
<evidence type="ECO:0000256" key="5">
    <source>
        <dbReference type="RuleBase" id="RU003694"/>
    </source>
</evidence>
<dbReference type="InterPro" id="IPR014031">
    <property type="entry name" value="Ketoacyl_synth_C"/>
</dbReference>
<evidence type="ECO:0000256" key="1">
    <source>
        <dbReference type="ARBA" id="ARBA00005194"/>
    </source>
</evidence>
<gene>
    <name evidence="7" type="ORF">ELS82_08720</name>
</gene>
<dbReference type="GO" id="GO:0004315">
    <property type="term" value="F:3-oxoacyl-[acyl-carrier-protein] synthase activity"/>
    <property type="evidence" value="ECO:0007669"/>
    <property type="project" value="InterPro"/>
</dbReference>
<dbReference type="GO" id="GO:0004312">
    <property type="term" value="F:fatty acid synthase activity"/>
    <property type="evidence" value="ECO:0007669"/>
    <property type="project" value="TreeGrafter"/>
</dbReference>
<dbReference type="InterPro" id="IPR016039">
    <property type="entry name" value="Thiolase-like"/>
</dbReference>
<keyword evidence="3" id="KW-0597">Phosphoprotein</keyword>
<keyword evidence="2" id="KW-0596">Phosphopantetheine</keyword>
<sequence>MSDQAIAIVGMAGVFPRANSVEALWQRLLNKQETIETLAREDLVGKVDPAWLDHPDYVRRASCLEAPGLFDAGLFNITPAEAEMMDPQHRWFLQICWQALENAGYPEPEMRGLKTGVFGGCSIGTYFANNILGNPKYADRDPVSIMMANDKDFLCTRVAYKLNLTGPAMTIQTACSTSLVAVHQACQALLSGECDLALAGGASVSAYGPMGYLYTPQGIRSHDGHCRPFDHRSSGTLFGDGVGVVTLKRLEDALSDQDYIYALVQGSAINNDGASKAGYTAPSLAGQTDVIQEAMQVAGVEACDIAFVEAHGTATELGDPMELAALKAAYGECESQRCAIGSIKSNIGHLDCASGIAALIKAAKSIEQRTLPATLHYEQPNPRLGLESSPFFVNANTMPLPQTGDVFGAVSAFGFGGTNAHLVLSSSPDTSRALGGVYDA</sequence>
<comment type="similarity">
    <text evidence="5">Belongs to the thiolase-like superfamily. Beta-ketoacyl-ACP synthases family.</text>
</comment>
<dbReference type="RefSeq" id="WP_134835150.1">
    <property type="nucleotide sequence ID" value="NZ_SATR01000010.1"/>
</dbReference>
<comment type="caution">
    <text evidence="7">The sequence shown here is derived from an EMBL/GenBank/DDBJ whole genome shotgun (WGS) entry which is preliminary data.</text>
</comment>
<dbReference type="SMART" id="SM00825">
    <property type="entry name" value="PKS_KS"/>
    <property type="match status" value="1"/>
</dbReference>
<dbReference type="InterPro" id="IPR050091">
    <property type="entry name" value="PKS_NRPS_Biosynth_Enz"/>
</dbReference>
<evidence type="ECO:0000256" key="3">
    <source>
        <dbReference type="ARBA" id="ARBA00022553"/>
    </source>
</evidence>
<dbReference type="GO" id="GO:0005886">
    <property type="term" value="C:plasma membrane"/>
    <property type="evidence" value="ECO:0007669"/>
    <property type="project" value="TreeGrafter"/>
</dbReference>
<dbReference type="SUPFAM" id="SSF53901">
    <property type="entry name" value="Thiolase-like"/>
    <property type="match status" value="1"/>
</dbReference>
<evidence type="ECO:0000313" key="8">
    <source>
        <dbReference type="Proteomes" id="UP000297753"/>
    </source>
</evidence>
<protein>
    <submittedName>
        <fullName evidence="7">Polyketide synthase</fullName>
    </submittedName>
</protein>
<evidence type="ECO:0000256" key="2">
    <source>
        <dbReference type="ARBA" id="ARBA00022450"/>
    </source>
</evidence>
<dbReference type="Pfam" id="PF02801">
    <property type="entry name" value="Ketoacyl-synt_C"/>
    <property type="match status" value="1"/>
</dbReference>
<dbReference type="Proteomes" id="UP000297753">
    <property type="component" value="Unassembled WGS sequence"/>
</dbReference>
<dbReference type="UniPathway" id="UPA00094"/>
<accession>A0A4Y8WGU1</accession>
<comment type="pathway">
    <text evidence="1">Lipid metabolism; fatty acid biosynthesis.</text>
</comment>
<evidence type="ECO:0000313" key="7">
    <source>
        <dbReference type="EMBL" id="TFH92024.1"/>
    </source>
</evidence>